<dbReference type="AlphaFoldDB" id="A0A6C0ENS0"/>
<protein>
    <submittedName>
        <fullName evidence="2">Uncharacterized protein</fullName>
    </submittedName>
</protein>
<organism evidence="2">
    <name type="scientific">viral metagenome</name>
    <dbReference type="NCBI Taxonomy" id="1070528"/>
    <lineage>
        <taxon>unclassified sequences</taxon>
        <taxon>metagenomes</taxon>
        <taxon>organismal metagenomes</taxon>
    </lineage>
</organism>
<accession>A0A6C0ENS0</accession>
<evidence type="ECO:0000313" key="2">
    <source>
        <dbReference type="EMBL" id="QHT30133.1"/>
    </source>
</evidence>
<sequence>MNPKKRGRKPKKTEPVDEPKKVHKKRGRKPKGGKIIKKINEKINPDELKKPNIIL</sequence>
<dbReference type="EMBL" id="MN738892">
    <property type="protein sequence ID" value="QHT30133.1"/>
    <property type="molecule type" value="Genomic_DNA"/>
</dbReference>
<name>A0A6C0ENS0_9ZZZZ</name>
<feature type="compositionally biased region" description="Basic residues" evidence="1">
    <location>
        <begin position="1"/>
        <end position="11"/>
    </location>
</feature>
<evidence type="ECO:0000256" key="1">
    <source>
        <dbReference type="SAM" id="MobiDB-lite"/>
    </source>
</evidence>
<reference evidence="2" key="1">
    <citation type="journal article" date="2020" name="Nature">
        <title>Giant virus diversity and host interactions through global metagenomics.</title>
        <authorList>
            <person name="Schulz F."/>
            <person name="Roux S."/>
            <person name="Paez-Espino D."/>
            <person name="Jungbluth S."/>
            <person name="Walsh D.A."/>
            <person name="Denef V.J."/>
            <person name="McMahon K.D."/>
            <person name="Konstantinidis K.T."/>
            <person name="Eloe-Fadrosh E.A."/>
            <person name="Kyrpides N.C."/>
            <person name="Woyke T."/>
        </authorList>
    </citation>
    <scope>NUCLEOTIDE SEQUENCE</scope>
    <source>
        <strain evidence="2">GVMAG-M-3300009149-34</strain>
    </source>
</reference>
<proteinExistence type="predicted"/>
<feature type="region of interest" description="Disordered" evidence="1">
    <location>
        <begin position="1"/>
        <end position="43"/>
    </location>
</feature>
<feature type="compositionally biased region" description="Basic residues" evidence="1">
    <location>
        <begin position="21"/>
        <end position="37"/>
    </location>
</feature>